<dbReference type="Proteomes" id="UP000839597">
    <property type="component" value="Unassembled WGS sequence"/>
</dbReference>
<proteinExistence type="predicted"/>
<accession>A0A5U8JJK3</accession>
<evidence type="ECO:0000313" key="1">
    <source>
        <dbReference type="EMBL" id="EBR8436741.1"/>
    </source>
</evidence>
<comment type="caution">
    <text evidence="1">The sequence shown here is derived from an EMBL/GenBank/DDBJ whole genome shotgun (WGS) entry which is preliminary data.</text>
</comment>
<organism evidence="1">
    <name type="scientific">Salmonella enterica subsp. enterica serovar Panama</name>
    <dbReference type="NCBI Taxonomy" id="29472"/>
    <lineage>
        <taxon>Bacteria</taxon>
        <taxon>Pseudomonadati</taxon>
        <taxon>Pseudomonadota</taxon>
        <taxon>Gammaproteobacteria</taxon>
        <taxon>Enterobacterales</taxon>
        <taxon>Enterobacteriaceae</taxon>
        <taxon>Salmonella</taxon>
    </lineage>
</organism>
<protein>
    <submittedName>
        <fullName evidence="1">Uncharacterized protein</fullName>
    </submittedName>
</protein>
<sequence length="213" mass="23226">MAFGIRIRSETGKIIYDSNEKVTCFLGSRRVQLTDSEIQAPVPGQNSVAFVRVDADYDSRFSRFYLRGYQKDGVYHLFSGGSPEPLSAVLYFFGTGTTGIKPRYGAIVRDENRNIIWSSLDTPLYLSSVSLWDAAVKPGTRLIADRACATTGDIFSYASATDGYIECHAVGFRNGLYTTGKGDFAGDGSSLRPQGPLPLSGLPQAYINTAIFD</sequence>
<dbReference type="EMBL" id="AAGTPA010000099">
    <property type="protein sequence ID" value="EBR8436741.1"/>
    <property type="molecule type" value="Genomic_DNA"/>
</dbReference>
<gene>
    <name evidence="1" type="ORF">DOI44_28150</name>
</gene>
<reference evidence="1" key="1">
    <citation type="submission" date="2018-06" db="EMBL/GenBank/DDBJ databases">
        <authorList>
            <person name="Ashton P.M."/>
            <person name="Dallman T."/>
            <person name="Nair S."/>
            <person name="De Pinna E."/>
            <person name="Peters T."/>
            <person name="Grant K."/>
        </authorList>
    </citation>
    <scope>NUCLEOTIDE SEQUENCE [LARGE SCALE GENOMIC DNA]</scope>
    <source>
        <strain evidence="1">449454</strain>
    </source>
</reference>
<name>A0A5U8JJK3_SALET</name>
<dbReference type="AlphaFoldDB" id="A0A5U8JJK3"/>